<accession>A0A0A9WQ21</accession>
<proteinExistence type="predicted"/>
<reference evidence="2" key="3">
    <citation type="submission" date="2014-09" db="EMBL/GenBank/DDBJ databases">
        <authorList>
            <person name="Magalhaes I.L.F."/>
            <person name="Oliveira U."/>
            <person name="Santos F.R."/>
            <person name="Vidigal T.H.D.A."/>
            <person name="Brescovit A.D."/>
            <person name="Santos A.J."/>
        </authorList>
    </citation>
    <scope>NUCLEOTIDE SEQUENCE</scope>
</reference>
<evidence type="ECO:0000313" key="1">
    <source>
        <dbReference type="EMBL" id="JAG09889.1"/>
    </source>
</evidence>
<reference evidence="1" key="2">
    <citation type="submission" date="2014-07" db="EMBL/GenBank/DDBJ databases">
        <authorList>
            <person name="Hull J."/>
        </authorList>
    </citation>
    <scope>NUCLEOTIDE SEQUENCE</scope>
</reference>
<dbReference type="InterPro" id="IPR043193">
    <property type="entry name" value="GLOD4"/>
</dbReference>
<organism evidence="1">
    <name type="scientific">Lygus hesperus</name>
    <name type="common">Western plant bug</name>
    <dbReference type="NCBI Taxonomy" id="30085"/>
    <lineage>
        <taxon>Eukaryota</taxon>
        <taxon>Metazoa</taxon>
        <taxon>Ecdysozoa</taxon>
        <taxon>Arthropoda</taxon>
        <taxon>Hexapoda</taxon>
        <taxon>Insecta</taxon>
        <taxon>Pterygota</taxon>
        <taxon>Neoptera</taxon>
        <taxon>Paraneoptera</taxon>
        <taxon>Hemiptera</taxon>
        <taxon>Heteroptera</taxon>
        <taxon>Panheteroptera</taxon>
        <taxon>Cimicomorpha</taxon>
        <taxon>Miridae</taxon>
        <taxon>Mirini</taxon>
        <taxon>Lygus</taxon>
    </lineage>
</organism>
<dbReference type="InterPro" id="IPR029068">
    <property type="entry name" value="Glyas_Bleomycin-R_OHBP_Dase"/>
</dbReference>
<dbReference type="Gene3D" id="3.10.180.10">
    <property type="entry name" value="2,3-Dihydroxybiphenyl 1,2-Dioxygenase, domain 1"/>
    <property type="match status" value="2"/>
</dbReference>
<protein>
    <submittedName>
        <fullName evidence="1">Glyoxalase domain-containing protein 4</fullName>
    </submittedName>
</protein>
<name>A0A0A9WQ21_LYGHE</name>
<dbReference type="PANTHER" id="PTHR46466">
    <property type="entry name" value="GLYOXALASE DOMAIN-CONTAINING PROTEIN 4"/>
    <property type="match status" value="1"/>
</dbReference>
<dbReference type="PANTHER" id="PTHR46466:SF1">
    <property type="entry name" value="GLYOXALASE DOMAIN-CONTAINING PROTEIN 4"/>
    <property type="match status" value="1"/>
</dbReference>
<sequence length="294" mass="33979">MLFDIRPAHLFFHVQDRIHAAWFFKDVLGLTVCRHEEYKLPHSTACPEPLDDQFCKTSYAFGPENTHFAFQQLHNYNDPSRSNYGNDFIGMKIRSLEAIARAKAIGIEGYEDSDDTFVIKGKSGRSYYLVDHSEHSAPDPYFEEMIHVVDIGETIHYWHKVMGVDIIDLKNDQFSLFFCNGSPRLTFIKGAEQLVRSPAHLGFVMPRAQLEQLSVLMSRSGTVVHQPYCKVDYEGRNSDYLVILKDPSGYYQYFHDVESFNTLSKFDPKAEARLKISILRERKVLKQKAQNRPI</sequence>
<dbReference type="SUPFAM" id="SSF54593">
    <property type="entry name" value="Glyoxalase/Bleomycin resistance protein/Dihydroxybiphenyl dioxygenase"/>
    <property type="match status" value="2"/>
</dbReference>
<evidence type="ECO:0000313" key="2">
    <source>
        <dbReference type="EMBL" id="JAG48232.1"/>
    </source>
</evidence>
<dbReference type="AlphaFoldDB" id="A0A0A9WQ21"/>
<dbReference type="EMBL" id="GBRD01017595">
    <property type="protein sequence ID" value="JAG48232.1"/>
    <property type="molecule type" value="Transcribed_RNA"/>
</dbReference>
<reference evidence="1" key="1">
    <citation type="journal article" date="2014" name="PLoS ONE">
        <title>Transcriptome-Based Identification of ABC Transporters in the Western Tarnished Plant Bug Lygus hesperus.</title>
        <authorList>
            <person name="Hull J.J."/>
            <person name="Chaney K."/>
            <person name="Geib S.M."/>
            <person name="Fabrick J.A."/>
            <person name="Brent C.S."/>
            <person name="Walsh D."/>
            <person name="Lavine L.C."/>
        </authorList>
    </citation>
    <scope>NUCLEOTIDE SEQUENCE</scope>
</reference>
<gene>
    <name evidence="1" type="primary">Glod4_0</name>
    <name evidence="1" type="ORF">CM83_7462</name>
</gene>
<dbReference type="EMBL" id="GBHO01033715">
    <property type="protein sequence ID" value="JAG09889.1"/>
    <property type="molecule type" value="Transcribed_RNA"/>
</dbReference>